<evidence type="ECO:0000256" key="2">
    <source>
        <dbReference type="ARBA" id="ARBA00022679"/>
    </source>
</evidence>
<dbReference type="InterPro" id="IPR011141">
    <property type="entry name" value="Polyketide_synthase_type-III"/>
</dbReference>
<dbReference type="PIRSF" id="PIRSF000451">
    <property type="entry name" value="PKS_III"/>
    <property type="match status" value="1"/>
</dbReference>
<dbReference type="SUPFAM" id="SSF53901">
    <property type="entry name" value="Thiolase-like"/>
    <property type="match status" value="1"/>
</dbReference>
<dbReference type="Proteomes" id="UP001595955">
    <property type="component" value="Unassembled WGS sequence"/>
</dbReference>
<gene>
    <name evidence="6" type="ORF">ACFO3F_07670</name>
</gene>
<reference evidence="7" key="1">
    <citation type="journal article" date="2019" name="Int. J. Syst. Evol. Microbiol.">
        <title>The Global Catalogue of Microorganisms (GCM) 10K type strain sequencing project: providing services to taxonomists for standard genome sequencing and annotation.</title>
        <authorList>
            <consortium name="The Broad Institute Genomics Platform"/>
            <consortium name="The Broad Institute Genome Sequencing Center for Infectious Disease"/>
            <person name="Wu L."/>
            <person name="Ma J."/>
        </authorList>
    </citation>
    <scope>NUCLEOTIDE SEQUENCE [LARGE SCALE GENOMIC DNA]</scope>
    <source>
        <strain evidence="7">JCM 3369</strain>
    </source>
</reference>
<evidence type="ECO:0000313" key="7">
    <source>
        <dbReference type="Proteomes" id="UP001595955"/>
    </source>
</evidence>
<dbReference type="Pfam" id="PF02797">
    <property type="entry name" value="Chal_sti_synt_C"/>
    <property type="match status" value="1"/>
</dbReference>
<dbReference type="PANTHER" id="PTHR11877:SF99">
    <property type="entry name" value="1,3,6,8-TETRAHYDROXYNAPHTHALENE SYNTHASE"/>
    <property type="match status" value="1"/>
</dbReference>
<evidence type="ECO:0000259" key="4">
    <source>
        <dbReference type="Pfam" id="PF00195"/>
    </source>
</evidence>
<protein>
    <submittedName>
        <fullName evidence="6">Type III polyketide synthase</fullName>
    </submittedName>
</protein>
<dbReference type="PANTHER" id="PTHR11877">
    <property type="entry name" value="HYDROXYMETHYLGLUTARYL-COA SYNTHASE"/>
    <property type="match status" value="1"/>
</dbReference>
<evidence type="ECO:0000256" key="3">
    <source>
        <dbReference type="ARBA" id="ARBA00023315"/>
    </source>
</evidence>
<dbReference type="InterPro" id="IPR001099">
    <property type="entry name" value="Chalcone/stilbene_synt_N"/>
</dbReference>
<keyword evidence="2" id="KW-0808">Transferase</keyword>
<name>A0ABV9DBF5_9MICO</name>
<organism evidence="6 7">
    <name type="scientific">Georgenia faecalis</name>
    <dbReference type="NCBI Taxonomy" id="2483799"/>
    <lineage>
        <taxon>Bacteria</taxon>
        <taxon>Bacillati</taxon>
        <taxon>Actinomycetota</taxon>
        <taxon>Actinomycetes</taxon>
        <taxon>Micrococcales</taxon>
        <taxon>Bogoriellaceae</taxon>
        <taxon>Georgenia</taxon>
    </lineage>
</organism>
<dbReference type="EMBL" id="JBHSGF010000004">
    <property type="protein sequence ID" value="MFC4555124.1"/>
    <property type="molecule type" value="Genomic_DNA"/>
</dbReference>
<comment type="similarity">
    <text evidence="1">Belongs to the thiolase-like superfamily. Chalcone/stilbene synthases family.</text>
</comment>
<comment type="caution">
    <text evidence="6">The sequence shown here is derived from an EMBL/GenBank/DDBJ whole genome shotgun (WGS) entry which is preliminary data.</text>
</comment>
<dbReference type="InterPro" id="IPR012328">
    <property type="entry name" value="Chalcone/stilbene_synt_C"/>
</dbReference>
<evidence type="ECO:0000313" key="6">
    <source>
        <dbReference type="EMBL" id="MFC4555124.1"/>
    </source>
</evidence>
<feature type="domain" description="Chalcone/stilbene synthase C-terminal" evidence="5">
    <location>
        <begin position="211"/>
        <end position="349"/>
    </location>
</feature>
<dbReference type="RefSeq" id="WP_122824110.1">
    <property type="nucleotide sequence ID" value="NZ_CP033325.1"/>
</dbReference>
<dbReference type="Gene3D" id="3.40.47.10">
    <property type="match status" value="2"/>
</dbReference>
<proteinExistence type="inferred from homology"/>
<feature type="domain" description="Chalcone/stilbene synthase N-terminal" evidence="4">
    <location>
        <begin position="68"/>
        <end position="198"/>
    </location>
</feature>
<sequence length="350" mass="35402">MTRITAVQPVLPPYRYPQDELTAVVSDLIGAHGARRAVVERVHGNCGVQARHVALPLERYAELTDFGQANDAFVAAAADLGAEAVEGALAAAGLTPADVDVVVSTTVTGLAVPSLDALVATRLGMREDVRRVPVLGLGCAGGAGGLGVLGELLAGRPDGVGVLVSVELCSLTIQREDTSTANVVASGLFGDGASAVVAVGDAHPAPGVRIVDSASRLYPGTAGVIGWDVGASGLRIVLGPEVPGLVRAHLGADVDAFLARHDLTRADIGWWVCHPGGPKVIEAMTQALGVDDTALALTWAHLARVGNLSSSSVLHVLADTLADAPPPPGSPGLVIAMGPGFGLEMVLLSA</sequence>
<accession>A0ABV9DBF5</accession>
<evidence type="ECO:0000259" key="5">
    <source>
        <dbReference type="Pfam" id="PF02797"/>
    </source>
</evidence>
<evidence type="ECO:0000256" key="1">
    <source>
        <dbReference type="ARBA" id="ARBA00005531"/>
    </source>
</evidence>
<dbReference type="Pfam" id="PF00195">
    <property type="entry name" value="Chal_sti_synt_N"/>
    <property type="match status" value="1"/>
</dbReference>
<keyword evidence="3" id="KW-0012">Acyltransferase</keyword>
<dbReference type="InterPro" id="IPR016039">
    <property type="entry name" value="Thiolase-like"/>
</dbReference>
<keyword evidence="7" id="KW-1185">Reference proteome</keyword>